<evidence type="ECO:0000256" key="2">
    <source>
        <dbReference type="SAM" id="Phobius"/>
    </source>
</evidence>
<gene>
    <name evidence="4" type="ORF">NPX13_g8002</name>
</gene>
<feature type="transmembrane region" description="Helical" evidence="2">
    <location>
        <begin position="299"/>
        <end position="320"/>
    </location>
</feature>
<reference evidence="4" key="1">
    <citation type="submission" date="2022-07" db="EMBL/GenBank/DDBJ databases">
        <title>Genome Sequence of Xylaria arbuscula.</title>
        <authorList>
            <person name="Buettner E."/>
        </authorList>
    </citation>
    <scope>NUCLEOTIDE SEQUENCE</scope>
    <source>
        <strain evidence="4">VT107</strain>
    </source>
</reference>
<keyword evidence="5" id="KW-1185">Reference proteome</keyword>
<keyword evidence="2" id="KW-1133">Transmembrane helix</keyword>
<sequence>MHLNVLPLSLVVALSSLCSQSSALPFFWKRTPVAEAARPTYSIVPIDGSGGQESDADTTLTVTVTPAPTTVVETSPPVTETETVTVSGKQSTRTISIIDIEPTTEVVTITSIPTPTTTPSHTTPTPTSTSSTSSTSTYTSTSVPTTTSTSLSSASTSTSYSSETPTPTISTSVIPSTVSTSPSSTSSLPYPTSSESTLVTMVPSSTTSTPVLTWTASSSYDDGQWHTVSCSYPFSYVGCFLVKPREPENENTDLIDSHTLLGLVHSSPDLRGAHWIKTITMEQRGNEHQASKQADSTGLVAMIVVLVLLVLGGTAAYLLMRWHFANRRARIGAAGAELGGGQGLGAQNNTFTTPGEKLYSSDALAHVEEQEYGVGSRRSVVASNI</sequence>
<keyword evidence="3" id="KW-0732">Signal</keyword>
<feature type="chain" id="PRO_5040771373" description="Mid2 domain-containing protein" evidence="3">
    <location>
        <begin position="24"/>
        <end position="385"/>
    </location>
</feature>
<dbReference type="Proteomes" id="UP001148614">
    <property type="component" value="Unassembled WGS sequence"/>
</dbReference>
<evidence type="ECO:0000256" key="3">
    <source>
        <dbReference type="SAM" id="SignalP"/>
    </source>
</evidence>
<evidence type="ECO:0000313" key="4">
    <source>
        <dbReference type="EMBL" id="KAJ3563989.1"/>
    </source>
</evidence>
<keyword evidence="2" id="KW-0812">Transmembrane</keyword>
<feature type="region of interest" description="Disordered" evidence="1">
    <location>
        <begin position="109"/>
        <end position="194"/>
    </location>
</feature>
<dbReference type="AlphaFoldDB" id="A0A9W8N9J1"/>
<name>A0A9W8N9J1_9PEZI</name>
<comment type="caution">
    <text evidence="4">The sequence shown here is derived from an EMBL/GenBank/DDBJ whole genome shotgun (WGS) entry which is preliminary data.</text>
</comment>
<organism evidence="4 5">
    <name type="scientific">Xylaria arbuscula</name>
    <dbReference type="NCBI Taxonomy" id="114810"/>
    <lineage>
        <taxon>Eukaryota</taxon>
        <taxon>Fungi</taxon>
        <taxon>Dikarya</taxon>
        <taxon>Ascomycota</taxon>
        <taxon>Pezizomycotina</taxon>
        <taxon>Sordariomycetes</taxon>
        <taxon>Xylariomycetidae</taxon>
        <taxon>Xylariales</taxon>
        <taxon>Xylariaceae</taxon>
        <taxon>Xylaria</taxon>
    </lineage>
</organism>
<feature type="signal peptide" evidence="3">
    <location>
        <begin position="1"/>
        <end position="23"/>
    </location>
</feature>
<dbReference type="VEuPathDB" id="FungiDB:F4678DRAFT_422756"/>
<dbReference type="EMBL" id="JANPWZ010001679">
    <property type="protein sequence ID" value="KAJ3563989.1"/>
    <property type="molecule type" value="Genomic_DNA"/>
</dbReference>
<evidence type="ECO:0000313" key="5">
    <source>
        <dbReference type="Proteomes" id="UP001148614"/>
    </source>
</evidence>
<evidence type="ECO:0008006" key="6">
    <source>
        <dbReference type="Google" id="ProtNLM"/>
    </source>
</evidence>
<proteinExistence type="predicted"/>
<keyword evidence="2" id="KW-0472">Membrane</keyword>
<evidence type="ECO:0000256" key="1">
    <source>
        <dbReference type="SAM" id="MobiDB-lite"/>
    </source>
</evidence>
<protein>
    <recommendedName>
        <fullName evidence="6">Mid2 domain-containing protein</fullName>
    </recommendedName>
</protein>
<accession>A0A9W8N9J1</accession>